<dbReference type="PIRSF" id="PIRSF001439">
    <property type="entry name" value="CryM"/>
    <property type="match status" value="1"/>
</dbReference>
<dbReference type="SUPFAM" id="SSF51735">
    <property type="entry name" value="NAD(P)-binding Rossmann-fold domains"/>
    <property type="match status" value="1"/>
</dbReference>
<proteinExistence type="predicted"/>
<dbReference type="Gene3D" id="3.30.1780.10">
    <property type="entry name" value="ornithine cyclodeaminase, domain 1"/>
    <property type="match status" value="1"/>
</dbReference>
<evidence type="ECO:0000313" key="1">
    <source>
        <dbReference type="EMBL" id="PZQ56731.1"/>
    </source>
</evidence>
<dbReference type="InterPro" id="IPR003462">
    <property type="entry name" value="ODC_Mu_crystall"/>
</dbReference>
<reference evidence="1 2" key="1">
    <citation type="submission" date="2017-08" db="EMBL/GenBank/DDBJ databases">
        <title>Infants hospitalized years apart are colonized by the same room-sourced microbial strains.</title>
        <authorList>
            <person name="Brooks B."/>
            <person name="Olm M.R."/>
            <person name="Firek B.A."/>
            <person name="Baker R."/>
            <person name="Thomas B.C."/>
            <person name="Morowitz M.J."/>
            <person name="Banfield J.F."/>
        </authorList>
    </citation>
    <scope>NUCLEOTIDE SEQUENCE [LARGE SCALE GENOMIC DNA]</scope>
    <source>
        <strain evidence="1">S2_005_002_R2_33</strain>
    </source>
</reference>
<dbReference type="InterPro" id="IPR023401">
    <property type="entry name" value="ODC_N"/>
</dbReference>
<dbReference type="EMBL" id="QFPX01000003">
    <property type="protein sequence ID" value="PZQ56731.1"/>
    <property type="molecule type" value="Genomic_DNA"/>
</dbReference>
<dbReference type="PANTHER" id="PTHR13812">
    <property type="entry name" value="KETIMINE REDUCTASE MU-CRYSTALLIN"/>
    <property type="match status" value="1"/>
</dbReference>
<sequence>MLPVLVCWFEHAMELRSSAIKAEIFPRIALSLMLRKTDERQQGRVSIMKRSELAIFDAEDVRALLDYPSCIAVVREAMKALSSGETRQLLRTMIHMGEGRTFGLMPGALSDRGMFGAKLISVFAEPDNPGVRRHRGVVTLFEPIEGRPVCVADAEEITHIRTAAATAVATEALAREDAKVLLLMGTGGQVHSHLEALPLVRRFERILIWGRVPARIDAVVAAWRDRLPVEAAPDARIAAGEADVICTLTGARQPILLGEWLRPGTHVNLVGSSGPGPVEVDNALVLASRFIADSKASARDAAAEFLVAKAAGLVEDDHIVAEIGEVLLGRVPGRRDAGEITVYKSLGHAVQDLAAAAHIYEAQGARN</sequence>
<dbReference type="InterPro" id="IPR036291">
    <property type="entry name" value="NAD(P)-bd_dom_sf"/>
</dbReference>
<dbReference type="AlphaFoldDB" id="A0A2W5NT39"/>
<protein>
    <submittedName>
        <fullName evidence="1">Ornithine cyclodeaminase</fullName>
    </submittedName>
</protein>
<accession>A0A2W5NT39</accession>
<organism evidence="1 2">
    <name type="scientific">Novosphingobium pentaromativorans</name>
    <dbReference type="NCBI Taxonomy" id="205844"/>
    <lineage>
        <taxon>Bacteria</taxon>
        <taxon>Pseudomonadati</taxon>
        <taxon>Pseudomonadota</taxon>
        <taxon>Alphaproteobacteria</taxon>
        <taxon>Sphingomonadales</taxon>
        <taxon>Sphingomonadaceae</taxon>
        <taxon>Novosphingobium</taxon>
    </lineage>
</organism>
<name>A0A2W5NT39_9SPHN</name>
<gene>
    <name evidence="1" type="ORF">DI555_03805</name>
</gene>
<dbReference type="PANTHER" id="PTHR13812:SF19">
    <property type="entry name" value="KETIMINE REDUCTASE MU-CRYSTALLIN"/>
    <property type="match status" value="1"/>
</dbReference>
<evidence type="ECO:0000313" key="2">
    <source>
        <dbReference type="Proteomes" id="UP000249082"/>
    </source>
</evidence>
<dbReference type="Proteomes" id="UP000249082">
    <property type="component" value="Unassembled WGS sequence"/>
</dbReference>
<dbReference type="GO" id="GO:0005737">
    <property type="term" value="C:cytoplasm"/>
    <property type="evidence" value="ECO:0007669"/>
    <property type="project" value="TreeGrafter"/>
</dbReference>
<dbReference type="Pfam" id="PF02423">
    <property type="entry name" value="OCD_Mu_crystall"/>
    <property type="match status" value="1"/>
</dbReference>
<comment type="caution">
    <text evidence="1">The sequence shown here is derived from an EMBL/GenBank/DDBJ whole genome shotgun (WGS) entry which is preliminary data.</text>
</comment>
<dbReference type="Gene3D" id="3.40.50.720">
    <property type="entry name" value="NAD(P)-binding Rossmann-like Domain"/>
    <property type="match status" value="1"/>
</dbReference>